<feature type="non-terminal residue" evidence="2">
    <location>
        <position position="1"/>
    </location>
</feature>
<proteinExistence type="predicted"/>
<dbReference type="Proteomes" id="UP000265520">
    <property type="component" value="Unassembled WGS sequence"/>
</dbReference>
<evidence type="ECO:0000313" key="2">
    <source>
        <dbReference type="EMBL" id="MCI51103.1"/>
    </source>
</evidence>
<sequence>SVGEKSVEVPSSSCSAAHRGSQLSPAQNQNTGAASGCKVEPDAAPAVLPAVVVAVVLLLQPELPVALSLPSERMYDLEVAQCWLSHQCPPR</sequence>
<protein>
    <submittedName>
        <fullName evidence="2">Uncharacterized protein</fullName>
    </submittedName>
</protein>
<evidence type="ECO:0000256" key="1">
    <source>
        <dbReference type="SAM" id="MobiDB-lite"/>
    </source>
</evidence>
<organism evidence="2 3">
    <name type="scientific">Trifolium medium</name>
    <dbReference type="NCBI Taxonomy" id="97028"/>
    <lineage>
        <taxon>Eukaryota</taxon>
        <taxon>Viridiplantae</taxon>
        <taxon>Streptophyta</taxon>
        <taxon>Embryophyta</taxon>
        <taxon>Tracheophyta</taxon>
        <taxon>Spermatophyta</taxon>
        <taxon>Magnoliopsida</taxon>
        <taxon>eudicotyledons</taxon>
        <taxon>Gunneridae</taxon>
        <taxon>Pentapetalae</taxon>
        <taxon>rosids</taxon>
        <taxon>fabids</taxon>
        <taxon>Fabales</taxon>
        <taxon>Fabaceae</taxon>
        <taxon>Papilionoideae</taxon>
        <taxon>50 kb inversion clade</taxon>
        <taxon>NPAAA clade</taxon>
        <taxon>Hologalegina</taxon>
        <taxon>IRL clade</taxon>
        <taxon>Trifolieae</taxon>
        <taxon>Trifolium</taxon>
    </lineage>
</organism>
<comment type="caution">
    <text evidence="2">The sequence shown here is derived from an EMBL/GenBank/DDBJ whole genome shotgun (WGS) entry which is preliminary data.</text>
</comment>
<feature type="region of interest" description="Disordered" evidence="1">
    <location>
        <begin position="1"/>
        <end position="38"/>
    </location>
</feature>
<evidence type="ECO:0000313" key="3">
    <source>
        <dbReference type="Proteomes" id="UP000265520"/>
    </source>
</evidence>
<keyword evidence="3" id="KW-1185">Reference proteome</keyword>
<dbReference type="AlphaFoldDB" id="A0A392SQF7"/>
<name>A0A392SQF7_9FABA</name>
<feature type="compositionally biased region" description="Polar residues" evidence="1">
    <location>
        <begin position="9"/>
        <end position="33"/>
    </location>
</feature>
<reference evidence="2 3" key="1">
    <citation type="journal article" date="2018" name="Front. Plant Sci.">
        <title>Red Clover (Trifolium pratense) and Zigzag Clover (T. medium) - A Picture of Genomic Similarities and Differences.</title>
        <authorList>
            <person name="Dluhosova J."/>
            <person name="Istvanek J."/>
            <person name="Nedelnik J."/>
            <person name="Repkova J."/>
        </authorList>
    </citation>
    <scope>NUCLEOTIDE SEQUENCE [LARGE SCALE GENOMIC DNA]</scope>
    <source>
        <strain evidence="3">cv. 10/8</strain>
        <tissue evidence="2">Leaf</tissue>
    </source>
</reference>
<accession>A0A392SQF7</accession>
<dbReference type="EMBL" id="LXQA010426917">
    <property type="protein sequence ID" value="MCI51103.1"/>
    <property type="molecule type" value="Genomic_DNA"/>
</dbReference>